<sequence>MIDKGNEQFEAGEYEEAIILYTKSLDKVKTWEAHSNRAAAFIKLERFDDALDDCVSVMAIDKSNFKGFFRSAQAFFG</sequence>
<keyword evidence="1" id="KW-1185">Reference proteome</keyword>
<reference evidence="2" key="1">
    <citation type="submission" date="2022-11" db="UniProtKB">
        <authorList>
            <consortium name="WormBaseParasite"/>
        </authorList>
    </citation>
    <scope>IDENTIFICATION</scope>
</reference>
<dbReference type="InterPro" id="IPR043195">
    <property type="entry name" value="TTC12"/>
</dbReference>
<dbReference type="GO" id="GO:0070286">
    <property type="term" value="P:axonemal dynein complex assembly"/>
    <property type="evidence" value="ECO:0007669"/>
    <property type="project" value="TreeGrafter"/>
</dbReference>
<evidence type="ECO:0000313" key="1">
    <source>
        <dbReference type="Proteomes" id="UP000887574"/>
    </source>
</evidence>
<dbReference type="InterPro" id="IPR019734">
    <property type="entry name" value="TPR_rpt"/>
</dbReference>
<evidence type="ECO:0000313" key="2">
    <source>
        <dbReference type="WBParaSite" id="jg5433"/>
    </source>
</evidence>
<dbReference type="WBParaSite" id="jg5433">
    <property type="protein sequence ID" value="jg5433"/>
    <property type="gene ID" value="jg5433"/>
</dbReference>
<dbReference type="Proteomes" id="UP000887574">
    <property type="component" value="Unplaced"/>
</dbReference>
<dbReference type="GO" id="GO:0005737">
    <property type="term" value="C:cytoplasm"/>
    <property type="evidence" value="ECO:0007669"/>
    <property type="project" value="TreeGrafter"/>
</dbReference>
<accession>A0A915EEA1</accession>
<name>A0A915EEA1_9BILA</name>
<proteinExistence type="predicted"/>
<dbReference type="AlphaFoldDB" id="A0A915EEA1"/>
<organism evidence="1 2">
    <name type="scientific">Ditylenchus dipsaci</name>
    <dbReference type="NCBI Taxonomy" id="166011"/>
    <lineage>
        <taxon>Eukaryota</taxon>
        <taxon>Metazoa</taxon>
        <taxon>Ecdysozoa</taxon>
        <taxon>Nematoda</taxon>
        <taxon>Chromadorea</taxon>
        <taxon>Rhabditida</taxon>
        <taxon>Tylenchina</taxon>
        <taxon>Tylenchomorpha</taxon>
        <taxon>Sphaerularioidea</taxon>
        <taxon>Anguinidae</taxon>
        <taxon>Anguininae</taxon>
        <taxon>Ditylenchus</taxon>
    </lineage>
</organism>
<dbReference type="GO" id="GO:0005813">
    <property type="term" value="C:centrosome"/>
    <property type="evidence" value="ECO:0007669"/>
    <property type="project" value="TreeGrafter"/>
</dbReference>
<dbReference type="SUPFAM" id="SSF48452">
    <property type="entry name" value="TPR-like"/>
    <property type="match status" value="1"/>
</dbReference>
<dbReference type="PANTHER" id="PTHR46540">
    <property type="entry name" value="TETRATRICOPEPTIDE REPEAT PROTEIN 12"/>
    <property type="match status" value="1"/>
</dbReference>
<dbReference type="InterPro" id="IPR011990">
    <property type="entry name" value="TPR-like_helical_dom_sf"/>
</dbReference>
<dbReference type="GO" id="GO:0007288">
    <property type="term" value="P:sperm axoneme assembly"/>
    <property type="evidence" value="ECO:0007669"/>
    <property type="project" value="TreeGrafter"/>
</dbReference>
<protein>
    <submittedName>
        <fullName evidence="2">Uncharacterized protein</fullName>
    </submittedName>
</protein>
<dbReference type="PANTHER" id="PTHR46540:SF1">
    <property type="entry name" value="TETRATRICOPEPTIDE REPEAT PROTEIN 12"/>
    <property type="match status" value="1"/>
</dbReference>
<dbReference type="Gene3D" id="1.25.40.10">
    <property type="entry name" value="Tetratricopeptide repeat domain"/>
    <property type="match status" value="1"/>
</dbReference>
<dbReference type="SMART" id="SM00028">
    <property type="entry name" value="TPR"/>
    <property type="match status" value="1"/>
</dbReference>